<dbReference type="Proteomes" id="UP000677082">
    <property type="component" value="Unassembled WGS sequence"/>
</dbReference>
<reference evidence="3 4" key="1">
    <citation type="submission" date="2021-03" db="EMBL/GenBank/DDBJ databases">
        <title>Whole genome shotgun sequence of Actinoplanes toevensis NBRC 105298.</title>
        <authorList>
            <person name="Komaki H."/>
            <person name="Tamura T."/>
        </authorList>
    </citation>
    <scope>NUCLEOTIDE SEQUENCE [LARGE SCALE GENOMIC DNA]</scope>
    <source>
        <strain evidence="3 4">NBRC 105298</strain>
    </source>
</reference>
<feature type="region of interest" description="Disordered" evidence="1">
    <location>
        <begin position="22"/>
        <end position="83"/>
    </location>
</feature>
<evidence type="ECO:0000256" key="2">
    <source>
        <dbReference type="SAM" id="SignalP"/>
    </source>
</evidence>
<dbReference type="PROSITE" id="PS51257">
    <property type="entry name" value="PROKAR_LIPOPROTEIN"/>
    <property type="match status" value="1"/>
</dbReference>
<evidence type="ECO:0000313" key="3">
    <source>
        <dbReference type="EMBL" id="GIM92539.1"/>
    </source>
</evidence>
<comment type="caution">
    <text evidence="3">The sequence shown here is derived from an EMBL/GenBank/DDBJ whole genome shotgun (WGS) entry which is preliminary data.</text>
</comment>
<organism evidence="3 4">
    <name type="scientific">Paractinoplanes toevensis</name>
    <dbReference type="NCBI Taxonomy" id="571911"/>
    <lineage>
        <taxon>Bacteria</taxon>
        <taxon>Bacillati</taxon>
        <taxon>Actinomycetota</taxon>
        <taxon>Actinomycetes</taxon>
        <taxon>Micromonosporales</taxon>
        <taxon>Micromonosporaceae</taxon>
        <taxon>Paractinoplanes</taxon>
    </lineage>
</organism>
<protein>
    <recommendedName>
        <fullName evidence="5">Chlorophyllase</fullName>
    </recommendedName>
</protein>
<accession>A0A919W395</accession>
<keyword evidence="2" id="KW-0732">Signal</keyword>
<dbReference type="AlphaFoldDB" id="A0A919W395"/>
<feature type="signal peptide" evidence="2">
    <location>
        <begin position="1"/>
        <end position="24"/>
    </location>
</feature>
<dbReference type="InterPro" id="IPR017395">
    <property type="entry name" value="Chlorophyllase-like"/>
</dbReference>
<dbReference type="InterPro" id="IPR029058">
    <property type="entry name" value="AB_hydrolase_fold"/>
</dbReference>
<gene>
    <name evidence="3" type="ORF">Ato02nite_043320</name>
</gene>
<dbReference type="Gene3D" id="3.40.50.1820">
    <property type="entry name" value="alpha/beta hydrolase"/>
    <property type="match status" value="1"/>
</dbReference>
<evidence type="ECO:0000256" key="1">
    <source>
        <dbReference type="SAM" id="MobiDB-lite"/>
    </source>
</evidence>
<dbReference type="PANTHER" id="PTHR33428:SF14">
    <property type="entry name" value="CARBOXYLESTERASE TYPE B DOMAIN-CONTAINING PROTEIN"/>
    <property type="match status" value="1"/>
</dbReference>
<dbReference type="EMBL" id="BOQN01000058">
    <property type="protein sequence ID" value="GIM92539.1"/>
    <property type="molecule type" value="Genomic_DNA"/>
</dbReference>
<keyword evidence="4" id="KW-1185">Reference proteome</keyword>
<sequence length="323" mass="33142">MGRVHRRTVIKALVVAGAAASAGACSTSAQPATDQPKASPSKSAPGTGSPGGTTPTPGTTPPGATPPGTTAPGTAPAGTAPTRTFSLKTSQVAFSRGDRPLPTTIWQPSGNGSFPLILFSHGLTARPRDYAEMITAWAKAGFVVAAPAYPFTAGGVSDFNPLDVVNQPADASYVITRVLERLGGAVDAGRIAAAGHSAGGMTTLGMFSGNRDARLRAGVVLAGRQIVATPLTGAPSPLLFVHGKLDNTIAYADGRSVFDAMSWPKAFLTFPRGGHVATGRSLDVISATSRDFWRWSLYGDRSAKARLGQDAAANDLATFTNRL</sequence>
<proteinExistence type="predicted"/>
<dbReference type="SUPFAM" id="SSF53474">
    <property type="entry name" value="alpha/beta-Hydrolases"/>
    <property type="match status" value="1"/>
</dbReference>
<feature type="compositionally biased region" description="Low complexity" evidence="1">
    <location>
        <begin position="66"/>
        <end position="82"/>
    </location>
</feature>
<dbReference type="PROSITE" id="PS51318">
    <property type="entry name" value="TAT"/>
    <property type="match status" value="1"/>
</dbReference>
<name>A0A919W395_9ACTN</name>
<dbReference type="InterPro" id="IPR006311">
    <property type="entry name" value="TAT_signal"/>
</dbReference>
<feature type="chain" id="PRO_5039065028" description="Chlorophyllase" evidence="2">
    <location>
        <begin position="25"/>
        <end position="323"/>
    </location>
</feature>
<dbReference type="PANTHER" id="PTHR33428">
    <property type="entry name" value="CHLOROPHYLLASE-2, CHLOROPLASTIC"/>
    <property type="match status" value="1"/>
</dbReference>
<evidence type="ECO:0000313" key="4">
    <source>
        <dbReference type="Proteomes" id="UP000677082"/>
    </source>
</evidence>
<dbReference type="Pfam" id="PF07224">
    <property type="entry name" value="Chlorophyllase"/>
    <property type="match status" value="1"/>
</dbReference>
<feature type="compositionally biased region" description="Low complexity" evidence="1">
    <location>
        <begin position="38"/>
        <end position="57"/>
    </location>
</feature>
<evidence type="ECO:0008006" key="5">
    <source>
        <dbReference type="Google" id="ProtNLM"/>
    </source>
</evidence>